<evidence type="ECO:0000313" key="6">
    <source>
        <dbReference type="EMBL" id="QAY70260.1"/>
    </source>
</evidence>
<dbReference type="Proteomes" id="UP000292118">
    <property type="component" value="Chromosome"/>
</dbReference>
<organism evidence="6 7">
    <name type="scientific">Xylanimonas protaetiae</name>
    <dbReference type="NCBI Taxonomy" id="2509457"/>
    <lineage>
        <taxon>Bacteria</taxon>
        <taxon>Bacillati</taxon>
        <taxon>Actinomycetota</taxon>
        <taxon>Actinomycetes</taxon>
        <taxon>Micrococcales</taxon>
        <taxon>Promicromonosporaceae</taxon>
        <taxon>Xylanimonas</taxon>
    </lineage>
</organism>
<gene>
    <name evidence="6" type="ORF">ET471_09630</name>
</gene>
<evidence type="ECO:0000256" key="2">
    <source>
        <dbReference type="ARBA" id="ARBA00022448"/>
    </source>
</evidence>
<evidence type="ECO:0000256" key="5">
    <source>
        <dbReference type="SAM" id="SignalP"/>
    </source>
</evidence>
<name>A0A4P6F332_9MICO</name>
<accession>A0A4P6F332</accession>
<feature type="signal peptide" evidence="5">
    <location>
        <begin position="1"/>
        <end position="23"/>
    </location>
</feature>
<dbReference type="KEGG" id="xya:ET471_09630"/>
<dbReference type="CDD" id="cd13586">
    <property type="entry name" value="PBP2_Maltose_binding_like"/>
    <property type="match status" value="1"/>
</dbReference>
<dbReference type="InterPro" id="IPR006059">
    <property type="entry name" value="SBP"/>
</dbReference>
<sequence length="413" mass="43257">MKLRKILVAGAAATLGLSLTACGSGNGSGGAGSPAPGDDLDTSSPVTLTVWESLQGPDEFIRQAGAAFTERYPNITVEFVNVELGDAATQLALDGPAGVGPDVFAAPHDTLGSLQQQGLILAVPDADAVADNVLDFSVAALTLDGTLYGYPVAAETYAMFYNRDLVDTPPSTFDELITFARDFNAANPGKHGFVMDVGNFYYTFPFMTMDGNRLFGENGTNADEPEVNTAASVQGFTAFQQLREILPIAAGDLTTDAVDGLFSAGNAAIHITGPWNVEPFTQQGVDFGVVPMFSLPGQDTPAISFSGVRTMFVSAFSDNPDEAAAFAEFLTTPEMQQLRVDITGAMSVSTGDISYDNEAIDGFAAQLEHSFAMPSIPRMAAVWDALNSASANIWNGATPQSELDAATAVILAD</sequence>
<dbReference type="GO" id="GO:0015768">
    <property type="term" value="P:maltose transport"/>
    <property type="evidence" value="ECO:0007669"/>
    <property type="project" value="TreeGrafter"/>
</dbReference>
<dbReference type="Pfam" id="PF01547">
    <property type="entry name" value="SBP_bac_1"/>
    <property type="match status" value="1"/>
</dbReference>
<evidence type="ECO:0000313" key="7">
    <source>
        <dbReference type="Proteomes" id="UP000292118"/>
    </source>
</evidence>
<reference evidence="6 7" key="1">
    <citation type="submission" date="2019-01" db="EMBL/GenBank/DDBJ databases">
        <title>Genome sequencing of strain FW10M-9.</title>
        <authorList>
            <person name="Heo J."/>
            <person name="Kim S.-J."/>
            <person name="Kim J.-S."/>
            <person name="Hong S.-B."/>
            <person name="Kwon S.-W."/>
        </authorList>
    </citation>
    <scope>NUCLEOTIDE SEQUENCE [LARGE SCALE GENOMIC DNA]</scope>
    <source>
        <strain evidence="6 7">FW10M-9</strain>
    </source>
</reference>
<dbReference type="PRINTS" id="PR00181">
    <property type="entry name" value="MALTOSEBP"/>
</dbReference>
<dbReference type="EMBL" id="CP035493">
    <property type="protein sequence ID" value="QAY70260.1"/>
    <property type="molecule type" value="Genomic_DNA"/>
</dbReference>
<comment type="similarity">
    <text evidence="1">Belongs to the bacterial solute-binding protein 1 family.</text>
</comment>
<dbReference type="GO" id="GO:0042956">
    <property type="term" value="P:maltodextrin transmembrane transport"/>
    <property type="evidence" value="ECO:0007669"/>
    <property type="project" value="TreeGrafter"/>
</dbReference>
<dbReference type="PROSITE" id="PS51257">
    <property type="entry name" value="PROKAR_LIPOPROTEIN"/>
    <property type="match status" value="1"/>
</dbReference>
<keyword evidence="3" id="KW-0762">Sugar transport</keyword>
<evidence type="ECO:0000256" key="1">
    <source>
        <dbReference type="ARBA" id="ARBA00008520"/>
    </source>
</evidence>
<proteinExistence type="inferred from homology"/>
<dbReference type="InterPro" id="IPR006060">
    <property type="entry name" value="Maltose/Cyclodextrin-bd"/>
</dbReference>
<dbReference type="AlphaFoldDB" id="A0A4P6F332"/>
<evidence type="ECO:0000256" key="3">
    <source>
        <dbReference type="ARBA" id="ARBA00022597"/>
    </source>
</evidence>
<evidence type="ECO:0000256" key="4">
    <source>
        <dbReference type="ARBA" id="ARBA00022729"/>
    </source>
</evidence>
<dbReference type="GO" id="GO:0055052">
    <property type="term" value="C:ATP-binding cassette (ABC) transporter complex, substrate-binding subunit-containing"/>
    <property type="evidence" value="ECO:0007669"/>
    <property type="project" value="TreeGrafter"/>
</dbReference>
<keyword evidence="2" id="KW-0813">Transport</keyword>
<dbReference type="PANTHER" id="PTHR30061">
    <property type="entry name" value="MALTOSE-BINDING PERIPLASMIC PROTEIN"/>
    <property type="match status" value="1"/>
</dbReference>
<dbReference type="OrthoDB" id="9766758at2"/>
<keyword evidence="7" id="KW-1185">Reference proteome</keyword>
<dbReference type="Gene3D" id="3.40.190.10">
    <property type="entry name" value="Periplasmic binding protein-like II"/>
    <property type="match status" value="2"/>
</dbReference>
<dbReference type="PANTHER" id="PTHR30061:SF50">
    <property type="entry name" value="MALTOSE_MALTODEXTRIN-BINDING PERIPLASMIC PROTEIN"/>
    <property type="match status" value="1"/>
</dbReference>
<dbReference type="RefSeq" id="WP_129187849.1">
    <property type="nucleotide sequence ID" value="NZ_CP035493.1"/>
</dbReference>
<dbReference type="SUPFAM" id="SSF53850">
    <property type="entry name" value="Periplasmic binding protein-like II"/>
    <property type="match status" value="1"/>
</dbReference>
<dbReference type="GO" id="GO:0015144">
    <property type="term" value="F:carbohydrate transmembrane transporter activity"/>
    <property type="evidence" value="ECO:0007669"/>
    <property type="project" value="InterPro"/>
</dbReference>
<keyword evidence="4 5" id="KW-0732">Signal</keyword>
<protein>
    <submittedName>
        <fullName evidence="6">Maltose ABC transporter substrate-binding protein</fullName>
    </submittedName>
</protein>
<dbReference type="GO" id="GO:1901982">
    <property type="term" value="F:maltose binding"/>
    <property type="evidence" value="ECO:0007669"/>
    <property type="project" value="TreeGrafter"/>
</dbReference>
<feature type="chain" id="PRO_5038334063" evidence="5">
    <location>
        <begin position="24"/>
        <end position="413"/>
    </location>
</feature>